<accession>A0ABV5AS66</accession>
<keyword evidence="1" id="KW-1133">Transmembrane helix</keyword>
<feature type="transmembrane region" description="Helical" evidence="1">
    <location>
        <begin position="109"/>
        <end position="135"/>
    </location>
</feature>
<keyword evidence="1" id="KW-0472">Membrane</keyword>
<gene>
    <name evidence="2" type="ORF">ACE41H_09590</name>
</gene>
<dbReference type="PANTHER" id="PTHR37305:SF1">
    <property type="entry name" value="MEMBRANE PROTEIN"/>
    <property type="match status" value="1"/>
</dbReference>
<dbReference type="RefSeq" id="WP_375354999.1">
    <property type="nucleotide sequence ID" value="NZ_JBHHMI010000006.1"/>
</dbReference>
<evidence type="ECO:0000313" key="3">
    <source>
        <dbReference type="Proteomes" id="UP001580346"/>
    </source>
</evidence>
<dbReference type="Proteomes" id="UP001580346">
    <property type="component" value="Unassembled WGS sequence"/>
</dbReference>
<comment type="caution">
    <text evidence="2">The sequence shown here is derived from an EMBL/GenBank/DDBJ whole genome shotgun (WGS) entry which is preliminary data.</text>
</comment>
<dbReference type="Pfam" id="PF12730">
    <property type="entry name" value="ABC2_membrane_4"/>
    <property type="match status" value="1"/>
</dbReference>
<feature type="transmembrane region" description="Helical" evidence="1">
    <location>
        <begin position="182"/>
        <end position="203"/>
    </location>
</feature>
<evidence type="ECO:0000256" key="1">
    <source>
        <dbReference type="SAM" id="Phobius"/>
    </source>
</evidence>
<dbReference type="PANTHER" id="PTHR37305">
    <property type="entry name" value="INTEGRAL MEMBRANE PROTEIN-RELATED"/>
    <property type="match status" value="1"/>
</dbReference>
<feature type="transmembrane region" description="Helical" evidence="1">
    <location>
        <begin position="236"/>
        <end position="259"/>
    </location>
</feature>
<protein>
    <submittedName>
        <fullName evidence="2">ABC transporter permease</fullName>
    </submittedName>
</protein>
<reference evidence="2 3" key="1">
    <citation type="submission" date="2024-09" db="EMBL/GenBank/DDBJ databases">
        <title>Paenibacillus zeirhizospherea sp. nov., isolated from surface of the maize (Zea mays) roots in a horticulture field, Hungary.</title>
        <authorList>
            <person name="Marton D."/>
            <person name="Farkas M."/>
            <person name="Bedics A."/>
            <person name="Toth E."/>
            <person name="Tancsics A."/>
            <person name="Boka K."/>
            <person name="Maroti G."/>
            <person name="Kriszt B."/>
            <person name="Cserhati M."/>
        </authorList>
    </citation>
    <scope>NUCLEOTIDE SEQUENCE [LARGE SCALE GENOMIC DNA]</scope>
    <source>
        <strain evidence="2 3">KCTC 33519</strain>
    </source>
</reference>
<keyword evidence="3" id="KW-1185">Reference proteome</keyword>
<keyword evidence="1" id="KW-0812">Transmembrane</keyword>
<proteinExistence type="predicted"/>
<feature type="transmembrane region" description="Helical" evidence="1">
    <location>
        <begin position="63"/>
        <end position="88"/>
    </location>
</feature>
<feature type="transmembrane region" description="Helical" evidence="1">
    <location>
        <begin position="21"/>
        <end position="43"/>
    </location>
</feature>
<evidence type="ECO:0000313" key="2">
    <source>
        <dbReference type="EMBL" id="MFB5267037.1"/>
    </source>
</evidence>
<name>A0ABV5AS66_9BACL</name>
<feature type="transmembrane region" description="Helical" evidence="1">
    <location>
        <begin position="155"/>
        <end position="175"/>
    </location>
</feature>
<organism evidence="2 3">
    <name type="scientific">Paenibacillus enshidis</name>
    <dbReference type="NCBI Taxonomy" id="1458439"/>
    <lineage>
        <taxon>Bacteria</taxon>
        <taxon>Bacillati</taxon>
        <taxon>Bacillota</taxon>
        <taxon>Bacilli</taxon>
        <taxon>Bacillales</taxon>
        <taxon>Paenibacillaceae</taxon>
        <taxon>Paenibacillus</taxon>
    </lineage>
</organism>
<sequence>MANFFKLVHNENVKIYVRIRTWVMFGILAFITAIVPFLIYIAADGIGMASDGVGAWDGMLLTASVTFFLNIIFTVIVAADSVAGEYSAGTIKLLLIRPWSRGKLLLSKYLSVVLFSLAGTALLILFSAIFSLLLLPGSGGMAEMLPGWSAGKYTAFSLLSRYADLFVICTFAFMLSAVFRSGGLTIGLSLFILFMQNTLSLIFTPERYSWAKYALFNNMGLSQYMVSPVGGGGMTLGFSISVLVVYYIIFIAISWIVFVKRDVTA</sequence>
<dbReference type="EMBL" id="JBHHMI010000006">
    <property type="protein sequence ID" value="MFB5267037.1"/>
    <property type="molecule type" value="Genomic_DNA"/>
</dbReference>